<feature type="compositionally biased region" description="Low complexity" evidence="1">
    <location>
        <begin position="201"/>
        <end position="210"/>
    </location>
</feature>
<organism evidence="3 4">
    <name type="scientific">Terfezia boudieri ATCC MYA-4762</name>
    <dbReference type="NCBI Taxonomy" id="1051890"/>
    <lineage>
        <taxon>Eukaryota</taxon>
        <taxon>Fungi</taxon>
        <taxon>Dikarya</taxon>
        <taxon>Ascomycota</taxon>
        <taxon>Pezizomycotina</taxon>
        <taxon>Pezizomycetes</taxon>
        <taxon>Pezizales</taxon>
        <taxon>Pezizaceae</taxon>
        <taxon>Terfezia</taxon>
    </lineage>
</organism>
<dbReference type="Pfam" id="PF03909">
    <property type="entry name" value="BSD"/>
    <property type="match status" value="1"/>
</dbReference>
<feature type="domain" description="BSD" evidence="2">
    <location>
        <begin position="259"/>
        <end position="311"/>
    </location>
</feature>
<feature type="region of interest" description="Disordered" evidence="1">
    <location>
        <begin position="327"/>
        <end position="429"/>
    </location>
</feature>
<evidence type="ECO:0000256" key="1">
    <source>
        <dbReference type="SAM" id="MobiDB-lite"/>
    </source>
</evidence>
<proteinExistence type="predicted"/>
<sequence length="429" mass="47090">MDLAYDHVQEAVIDNPESSKSPTTSGTTTNNNVNLNAEFNEAYKAISNSPWGMKFGGWLGEVKKHGESYYSKGVGAAAGVNVAGVAETAGRGLVGLREGITGRMRGLSLSGKNPPSQPPAVGEKEEKEGEGSEKEREKTEQEKGLMERLKKNAVKRIEEIEKAEAKADEYLLKWGTTIGNFLKEAVTVAPPEGEEFVDEASNSNPNSEPSVLFDQGTSSGEGGGKRQIYTTRLDAQLHLLHTSHDLFLTNPAIPSFTDWSNCFSAEKRTEQIASDLETYPELRSTMEKLVPAEVKYVDFFKRYYFLREELDAEEQKRKELLRGALEEEEVGWDSDAEGEESRDGVEEEDEKEKEAEKKNAVAAEMQIRNQASTETLQAPSKPNTSADVQSAADSDTSYDIVSGAPSRSGGSPKGVNKKPVDDESDEDWE</sequence>
<evidence type="ECO:0000313" key="4">
    <source>
        <dbReference type="Proteomes" id="UP000267821"/>
    </source>
</evidence>
<dbReference type="Gene3D" id="1.10.3970.10">
    <property type="entry name" value="BSD domain"/>
    <property type="match status" value="1"/>
</dbReference>
<feature type="region of interest" description="Disordered" evidence="1">
    <location>
        <begin position="193"/>
        <end position="225"/>
    </location>
</feature>
<feature type="compositionally biased region" description="Polar residues" evidence="1">
    <location>
        <begin position="367"/>
        <end position="399"/>
    </location>
</feature>
<dbReference type="InParanoid" id="A0A3N4LDI6"/>
<dbReference type="Proteomes" id="UP000267821">
    <property type="component" value="Unassembled WGS sequence"/>
</dbReference>
<evidence type="ECO:0000313" key="3">
    <source>
        <dbReference type="EMBL" id="RPB20943.1"/>
    </source>
</evidence>
<dbReference type="EMBL" id="ML121566">
    <property type="protein sequence ID" value="RPB20943.1"/>
    <property type="molecule type" value="Genomic_DNA"/>
</dbReference>
<accession>A0A3N4LDI6</accession>
<protein>
    <recommendedName>
        <fullName evidence="2">BSD domain-containing protein</fullName>
    </recommendedName>
</protein>
<dbReference type="SUPFAM" id="SSF140383">
    <property type="entry name" value="BSD domain-like"/>
    <property type="match status" value="1"/>
</dbReference>
<evidence type="ECO:0000259" key="2">
    <source>
        <dbReference type="PROSITE" id="PS50858"/>
    </source>
</evidence>
<dbReference type="InterPro" id="IPR051494">
    <property type="entry name" value="BSD_domain-containing"/>
</dbReference>
<dbReference type="PANTHER" id="PTHR16019">
    <property type="entry name" value="SYNAPSE-ASSOCIATED PROTEIN"/>
    <property type="match status" value="1"/>
</dbReference>
<gene>
    <name evidence="3" type="ORF">L211DRAFT_841263</name>
</gene>
<dbReference type="OrthoDB" id="73788at2759"/>
<dbReference type="PANTHER" id="PTHR16019:SF5">
    <property type="entry name" value="BSD DOMAIN-CONTAINING PROTEIN 1"/>
    <property type="match status" value="1"/>
</dbReference>
<feature type="compositionally biased region" description="Acidic residues" evidence="1">
    <location>
        <begin position="327"/>
        <end position="338"/>
    </location>
</feature>
<feature type="compositionally biased region" description="Basic and acidic residues" evidence="1">
    <location>
        <begin position="122"/>
        <end position="146"/>
    </location>
</feature>
<keyword evidence="4" id="KW-1185">Reference proteome</keyword>
<feature type="region of interest" description="Disordered" evidence="1">
    <location>
        <begin position="105"/>
        <end position="146"/>
    </location>
</feature>
<dbReference type="PROSITE" id="PS50858">
    <property type="entry name" value="BSD"/>
    <property type="match status" value="1"/>
</dbReference>
<feature type="compositionally biased region" description="Low complexity" evidence="1">
    <location>
        <begin position="18"/>
        <end position="32"/>
    </location>
</feature>
<dbReference type="InterPro" id="IPR005607">
    <property type="entry name" value="BSD_dom"/>
</dbReference>
<dbReference type="GO" id="GO:0005737">
    <property type="term" value="C:cytoplasm"/>
    <property type="evidence" value="ECO:0007669"/>
    <property type="project" value="TreeGrafter"/>
</dbReference>
<name>A0A3N4LDI6_9PEZI</name>
<dbReference type="AlphaFoldDB" id="A0A3N4LDI6"/>
<dbReference type="SMART" id="SM00751">
    <property type="entry name" value="BSD"/>
    <property type="match status" value="1"/>
</dbReference>
<dbReference type="InterPro" id="IPR035925">
    <property type="entry name" value="BSD_dom_sf"/>
</dbReference>
<reference evidence="3 4" key="1">
    <citation type="journal article" date="2018" name="Nat. Ecol. Evol.">
        <title>Pezizomycetes genomes reveal the molecular basis of ectomycorrhizal truffle lifestyle.</title>
        <authorList>
            <person name="Murat C."/>
            <person name="Payen T."/>
            <person name="Noel B."/>
            <person name="Kuo A."/>
            <person name="Morin E."/>
            <person name="Chen J."/>
            <person name="Kohler A."/>
            <person name="Krizsan K."/>
            <person name="Balestrini R."/>
            <person name="Da Silva C."/>
            <person name="Montanini B."/>
            <person name="Hainaut M."/>
            <person name="Levati E."/>
            <person name="Barry K.W."/>
            <person name="Belfiori B."/>
            <person name="Cichocki N."/>
            <person name="Clum A."/>
            <person name="Dockter R.B."/>
            <person name="Fauchery L."/>
            <person name="Guy J."/>
            <person name="Iotti M."/>
            <person name="Le Tacon F."/>
            <person name="Lindquist E.A."/>
            <person name="Lipzen A."/>
            <person name="Malagnac F."/>
            <person name="Mello A."/>
            <person name="Molinier V."/>
            <person name="Miyauchi S."/>
            <person name="Poulain J."/>
            <person name="Riccioni C."/>
            <person name="Rubini A."/>
            <person name="Sitrit Y."/>
            <person name="Splivallo R."/>
            <person name="Traeger S."/>
            <person name="Wang M."/>
            <person name="Zifcakova L."/>
            <person name="Wipf D."/>
            <person name="Zambonelli A."/>
            <person name="Paolocci F."/>
            <person name="Nowrousian M."/>
            <person name="Ottonello S."/>
            <person name="Baldrian P."/>
            <person name="Spatafora J.W."/>
            <person name="Henrissat B."/>
            <person name="Nagy L.G."/>
            <person name="Aury J.M."/>
            <person name="Wincker P."/>
            <person name="Grigoriev I.V."/>
            <person name="Bonfante P."/>
            <person name="Martin F.M."/>
        </authorList>
    </citation>
    <scope>NUCLEOTIDE SEQUENCE [LARGE SCALE GENOMIC DNA]</scope>
    <source>
        <strain evidence="3 4">ATCC MYA-4762</strain>
    </source>
</reference>
<feature type="region of interest" description="Disordered" evidence="1">
    <location>
        <begin position="11"/>
        <end position="32"/>
    </location>
</feature>